<dbReference type="RefSeq" id="WP_188491213.1">
    <property type="nucleotide sequence ID" value="NZ_BMCS01000002.1"/>
</dbReference>
<protein>
    <submittedName>
        <fullName evidence="3">Uncharacterized protein</fullName>
    </submittedName>
</protein>
<keyword evidence="2" id="KW-1133">Transmembrane helix</keyword>
<feature type="region of interest" description="Disordered" evidence="1">
    <location>
        <begin position="1"/>
        <end position="20"/>
    </location>
</feature>
<feature type="transmembrane region" description="Helical" evidence="2">
    <location>
        <begin position="30"/>
        <end position="49"/>
    </location>
</feature>
<keyword evidence="2" id="KW-0812">Transmembrane</keyword>
<gene>
    <name evidence="3" type="ORF">GCM10007298_35330</name>
</gene>
<accession>A0ABQ1V2Y8</accession>
<proteinExistence type="predicted"/>
<reference evidence="4" key="1">
    <citation type="journal article" date="2019" name="Int. J. Syst. Evol. Microbiol.">
        <title>The Global Catalogue of Microorganisms (GCM) 10K type strain sequencing project: providing services to taxonomists for standard genome sequencing and annotation.</title>
        <authorList>
            <consortium name="The Broad Institute Genomics Platform"/>
            <consortium name="The Broad Institute Genome Sequencing Center for Infectious Disease"/>
            <person name="Wu L."/>
            <person name="Ma J."/>
        </authorList>
    </citation>
    <scope>NUCLEOTIDE SEQUENCE [LARGE SCALE GENOMIC DNA]</scope>
    <source>
        <strain evidence="4">CCM 7855</strain>
    </source>
</reference>
<comment type="caution">
    <text evidence="3">The sequence shown here is derived from an EMBL/GenBank/DDBJ whole genome shotgun (WGS) entry which is preliminary data.</text>
</comment>
<evidence type="ECO:0000256" key="2">
    <source>
        <dbReference type="SAM" id="Phobius"/>
    </source>
</evidence>
<dbReference type="EMBL" id="BMCS01000002">
    <property type="protein sequence ID" value="GGF36514.1"/>
    <property type="molecule type" value="Genomic_DNA"/>
</dbReference>
<sequence>MTSPPNPYPYGPPPGAPLPPRRSHPFRAPLVALAVIVALAVAIAVVFALTARTLVTDATDVSAGDCVRVTTTGEGTVKARTADCDSDDFTFYVASRSSQSGVRCATNDYSRISFEGGGILCLAPNWRAGHCYEVPRATDPDATYRERSCATPPSGSGHPILEITKRLDGTSDPDCAESEASVSFALPRPVGYCYAPASDIPA</sequence>
<organism evidence="3 4">
    <name type="scientific">Williamsia phyllosphaerae</name>
    <dbReference type="NCBI Taxonomy" id="885042"/>
    <lineage>
        <taxon>Bacteria</taxon>
        <taxon>Bacillati</taxon>
        <taxon>Actinomycetota</taxon>
        <taxon>Actinomycetes</taxon>
        <taxon>Mycobacteriales</taxon>
        <taxon>Nocardiaceae</taxon>
        <taxon>Williamsia</taxon>
    </lineage>
</organism>
<evidence type="ECO:0000313" key="4">
    <source>
        <dbReference type="Proteomes" id="UP000632454"/>
    </source>
</evidence>
<evidence type="ECO:0000256" key="1">
    <source>
        <dbReference type="SAM" id="MobiDB-lite"/>
    </source>
</evidence>
<dbReference type="Proteomes" id="UP000632454">
    <property type="component" value="Unassembled WGS sequence"/>
</dbReference>
<keyword evidence="2" id="KW-0472">Membrane</keyword>
<name>A0ABQ1V2Y8_9NOCA</name>
<keyword evidence="4" id="KW-1185">Reference proteome</keyword>
<evidence type="ECO:0000313" key="3">
    <source>
        <dbReference type="EMBL" id="GGF36514.1"/>
    </source>
</evidence>